<evidence type="ECO:0000313" key="3">
    <source>
        <dbReference type="Proteomes" id="UP000712600"/>
    </source>
</evidence>
<dbReference type="PANTHER" id="PTHR11686">
    <property type="entry name" value="GAMMA GLUTAMYL TRANSPEPTIDASE"/>
    <property type="match status" value="1"/>
</dbReference>
<dbReference type="SUPFAM" id="SSF56235">
    <property type="entry name" value="N-terminal nucleophile aminohydrolases (Ntn hydrolases)"/>
    <property type="match status" value="1"/>
</dbReference>
<evidence type="ECO:0000256" key="1">
    <source>
        <dbReference type="PIRSR" id="PIRSR600101-2"/>
    </source>
</evidence>
<organism evidence="2 3">
    <name type="scientific">Brassica cretica</name>
    <name type="common">Mustard</name>
    <dbReference type="NCBI Taxonomy" id="69181"/>
    <lineage>
        <taxon>Eukaryota</taxon>
        <taxon>Viridiplantae</taxon>
        <taxon>Streptophyta</taxon>
        <taxon>Embryophyta</taxon>
        <taxon>Tracheophyta</taxon>
        <taxon>Spermatophyta</taxon>
        <taxon>Magnoliopsida</taxon>
        <taxon>eudicotyledons</taxon>
        <taxon>Gunneridae</taxon>
        <taxon>Pentapetalae</taxon>
        <taxon>rosids</taxon>
        <taxon>malvids</taxon>
        <taxon>Brassicales</taxon>
        <taxon>Brassicaceae</taxon>
        <taxon>Brassiceae</taxon>
        <taxon>Brassica</taxon>
    </lineage>
</organism>
<sequence>MSVLRQGGNSIDASVAAALCLGVVSPASSGIGGGAFTVVKIAGGKAFAYDSRETAPLRATEVIASYES</sequence>
<dbReference type="PANTHER" id="PTHR11686:SF34">
    <property type="entry name" value="GLUTATHIONE HYDROLASE 1-RELATED"/>
    <property type="match status" value="1"/>
</dbReference>
<dbReference type="InterPro" id="IPR029055">
    <property type="entry name" value="Ntn_hydrolases_N"/>
</dbReference>
<dbReference type="EMBL" id="QGKX02001621">
    <property type="protein sequence ID" value="KAF3499254.1"/>
    <property type="molecule type" value="Genomic_DNA"/>
</dbReference>
<reference evidence="2" key="1">
    <citation type="submission" date="2019-12" db="EMBL/GenBank/DDBJ databases">
        <title>Genome sequencing and annotation of Brassica cretica.</title>
        <authorList>
            <person name="Studholme D.J."/>
            <person name="Sarris P."/>
        </authorList>
    </citation>
    <scope>NUCLEOTIDE SEQUENCE</scope>
    <source>
        <strain evidence="2">PFS-109/04</strain>
        <tissue evidence="2">Leaf</tissue>
    </source>
</reference>
<dbReference type="GO" id="GO:0036374">
    <property type="term" value="F:glutathione hydrolase activity"/>
    <property type="evidence" value="ECO:0007669"/>
    <property type="project" value="InterPro"/>
</dbReference>
<evidence type="ECO:0000313" key="2">
    <source>
        <dbReference type="EMBL" id="KAF3499254.1"/>
    </source>
</evidence>
<evidence type="ECO:0008006" key="4">
    <source>
        <dbReference type="Google" id="ProtNLM"/>
    </source>
</evidence>
<protein>
    <recommendedName>
        <fullName evidence="4">Gamma-glutamyltransferase</fullName>
    </recommendedName>
</protein>
<feature type="binding site" evidence="1">
    <location>
        <position position="52"/>
    </location>
    <ligand>
        <name>L-glutamate</name>
        <dbReference type="ChEBI" id="CHEBI:29985"/>
    </ligand>
</feature>
<dbReference type="GO" id="GO:0006751">
    <property type="term" value="P:glutathione catabolic process"/>
    <property type="evidence" value="ECO:0007669"/>
    <property type="project" value="InterPro"/>
</dbReference>
<accession>A0A8S9N2Q6</accession>
<dbReference type="InterPro" id="IPR000101">
    <property type="entry name" value="GGT_peptidase"/>
</dbReference>
<name>A0A8S9N2Q6_BRACR</name>
<dbReference type="Pfam" id="PF01019">
    <property type="entry name" value="G_glu_transpept"/>
    <property type="match status" value="1"/>
</dbReference>
<dbReference type="GO" id="GO:0005886">
    <property type="term" value="C:plasma membrane"/>
    <property type="evidence" value="ECO:0007669"/>
    <property type="project" value="TreeGrafter"/>
</dbReference>
<proteinExistence type="predicted"/>
<dbReference type="AlphaFoldDB" id="A0A8S9N2Q6"/>
<comment type="caution">
    <text evidence="2">The sequence shown here is derived from an EMBL/GenBank/DDBJ whole genome shotgun (WGS) entry which is preliminary data.</text>
</comment>
<dbReference type="Proteomes" id="UP000712600">
    <property type="component" value="Unassembled WGS sequence"/>
</dbReference>
<gene>
    <name evidence="2" type="ORF">F2Q69_00039677</name>
</gene>